<evidence type="ECO:0000313" key="2">
    <source>
        <dbReference type="EMBL" id="KAF2884726.1"/>
    </source>
</evidence>
<reference evidence="2" key="1">
    <citation type="submission" date="2019-08" db="EMBL/GenBank/DDBJ databases">
        <title>The genome of the North American firefly Photinus pyralis.</title>
        <authorList>
            <consortium name="Photinus pyralis genome working group"/>
            <person name="Fallon T.R."/>
            <person name="Sander Lower S.E."/>
            <person name="Weng J.-K."/>
        </authorList>
    </citation>
    <scope>NUCLEOTIDE SEQUENCE</scope>
    <source>
        <strain evidence="2">TRF0915ILg1</strain>
        <tissue evidence="2">Whole body</tissue>
    </source>
</reference>
<dbReference type="OrthoDB" id="7488542at2759"/>
<protein>
    <submittedName>
        <fullName evidence="2">Uncharacterized protein</fullName>
    </submittedName>
</protein>
<evidence type="ECO:0000256" key="1">
    <source>
        <dbReference type="SAM" id="MobiDB-lite"/>
    </source>
</evidence>
<dbReference type="Proteomes" id="UP000801492">
    <property type="component" value="Unassembled WGS sequence"/>
</dbReference>
<organism evidence="2 3">
    <name type="scientific">Ignelater luminosus</name>
    <name type="common">Cucubano</name>
    <name type="synonym">Pyrophorus luminosus</name>
    <dbReference type="NCBI Taxonomy" id="2038154"/>
    <lineage>
        <taxon>Eukaryota</taxon>
        <taxon>Metazoa</taxon>
        <taxon>Ecdysozoa</taxon>
        <taxon>Arthropoda</taxon>
        <taxon>Hexapoda</taxon>
        <taxon>Insecta</taxon>
        <taxon>Pterygota</taxon>
        <taxon>Neoptera</taxon>
        <taxon>Endopterygota</taxon>
        <taxon>Coleoptera</taxon>
        <taxon>Polyphaga</taxon>
        <taxon>Elateriformia</taxon>
        <taxon>Elateroidea</taxon>
        <taxon>Elateridae</taxon>
        <taxon>Agrypninae</taxon>
        <taxon>Pyrophorini</taxon>
        <taxon>Ignelater</taxon>
    </lineage>
</organism>
<dbReference type="EMBL" id="VTPC01090141">
    <property type="protein sequence ID" value="KAF2884726.1"/>
    <property type="molecule type" value="Genomic_DNA"/>
</dbReference>
<comment type="caution">
    <text evidence="2">The sequence shown here is derived from an EMBL/GenBank/DDBJ whole genome shotgun (WGS) entry which is preliminary data.</text>
</comment>
<name>A0A8K0CGE4_IGNLU</name>
<feature type="non-terminal residue" evidence="2">
    <location>
        <position position="216"/>
    </location>
</feature>
<sequence length="216" mass="24715">LATFLLQSLEGKLDDQALELIGTRVQVTNWEELKAPPTDYFRDKKNEELNINEVNQTKPKKNKSPISDNYKEPKHPDVPITSKSNVTPTIQAVQRYSNNYPQTFAKIPGQLLEQKKFKSQPIQTDTVRTTVQSTDETINEQEEEEAYLAPLDKEKRKEKKCTLKLEETKDFLKAITTIAGLNIEAKAALKVSLKEYNDEFYKEAEQLTSPIKLSIV</sequence>
<keyword evidence="3" id="KW-1185">Reference proteome</keyword>
<gene>
    <name evidence="2" type="ORF">ILUMI_21452</name>
</gene>
<dbReference type="AlphaFoldDB" id="A0A8K0CGE4"/>
<proteinExistence type="predicted"/>
<accession>A0A8K0CGE4</accession>
<feature type="region of interest" description="Disordered" evidence="1">
    <location>
        <begin position="44"/>
        <end position="86"/>
    </location>
</feature>
<evidence type="ECO:0000313" key="3">
    <source>
        <dbReference type="Proteomes" id="UP000801492"/>
    </source>
</evidence>